<feature type="region of interest" description="Disordered" evidence="1">
    <location>
        <begin position="181"/>
        <end position="202"/>
    </location>
</feature>
<feature type="region of interest" description="Disordered" evidence="1">
    <location>
        <begin position="228"/>
        <end position="247"/>
    </location>
</feature>
<reference evidence="2 3" key="1">
    <citation type="submission" date="2016-06" db="EMBL/GenBank/DDBJ databases">
        <title>Evolution of pathogenesis and genome organization in the Tremellales.</title>
        <authorList>
            <person name="Cuomo C."/>
            <person name="Litvintseva A."/>
            <person name="Heitman J."/>
            <person name="Chen Y."/>
            <person name="Sun S."/>
            <person name="Springer D."/>
            <person name="Dromer F."/>
            <person name="Young S."/>
            <person name="Zeng Q."/>
            <person name="Chapman S."/>
            <person name="Gujja S."/>
            <person name="Saif S."/>
            <person name="Birren B."/>
        </authorList>
    </citation>
    <scope>NUCLEOTIDE SEQUENCE [LARGE SCALE GENOMIC DNA]</scope>
    <source>
        <strain evidence="2 3">ATCC 28783</strain>
    </source>
</reference>
<comment type="caution">
    <text evidence="2">The sequence shown here is derived from an EMBL/GenBank/DDBJ whole genome shotgun (WGS) entry which is preliminary data.</text>
</comment>
<dbReference type="EMBL" id="SDIL01000196">
    <property type="protein sequence ID" value="RXK34765.1"/>
    <property type="molecule type" value="Genomic_DNA"/>
</dbReference>
<feature type="compositionally biased region" description="Low complexity" evidence="1">
    <location>
        <begin position="18"/>
        <end position="31"/>
    </location>
</feature>
<feature type="compositionally biased region" description="Polar residues" evidence="1">
    <location>
        <begin position="181"/>
        <end position="195"/>
    </location>
</feature>
<evidence type="ECO:0000313" key="2">
    <source>
        <dbReference type="EMBL" id="RXK34765.1"/>
    </source>
</evidence>
<proteinExistence type="predicted"/>
<dbReference type="Proteomes" id="UP000289152">
    <property type="component" value="Unassembled WGS sequence"/>
</dbReference>
<name>A0A4Q1BDC3_TREME</name>
<sequence>MATQDNLEGRPAGDNSRSRWSTPTISSSSRSPSPPGLCNFLCGCCQSKDSQVRRPTQGVIDEPIRLEIPPTTGMAHQLSVSDPLSTMPSSAEVAGEHLIQYNITSSSSHNSTQGRPWSDSYSVASFGRSDEMGSEESGSRKPARNTLTEMASELRTHYRELPIPEENSPVPSTVDVFVNNDQQHMSPDNSESSGGQVKGGANHTLQKKQSINQLVAAISAGWEGRVMGTPRPCSRLSAMSASESTDC</sequence>
<dbReference type="AlphaFoldDB" id="A0A4Q1BDC3"/>
<organism evidence="2 3">
    <name type="scientific">Tremella mesenterica</name>
    <name type="common">Jelly fungus</name>
    <dbReference type="NCBI Taxonomy" id="5217"/>
    <lineage>
        <taxon>Eukaryota</taxon>
        <taxon>Fungi</taxon>
        <taxon>Dikarya</taxon>
        <taxon>Basidiomycota</taxon>
        <taxon>Agaricomycotina</taxon>
        <taxon>Tremellomycetes</taxon>
        <taxon>Tremellales</taxon>
        <taxon>Tremellaceae</taxon>
        <taxon>Tremella</taxon>
    </lineage>
</organism>
<dbReference type="InParanoid" id="A0A4Q1BDC3"/>
<protein>
    <submittedName>
        <fullName evidence="2">Uncharacterized protein</fullName>
    </submittedName>
</protein>
<feature type="region of interest" description="Disordered" evidence="1">
    <location>
        <begin position="1"/>
        <end position="35"/>
    </location>
</feature>
<gene>
    <name evidence="2" type="ORF">M231_07986</name>
</gene>
<accession>A0A4Q1BDC3</accession>
<evidence type="ECO:0000313" key="3">
    <source>
        <dbReference type="Proteomes" id="UP000289152"/>
    </source>
</evidence>
<keyword evidence="3" id="KW-1185">Reference proteome</keyword>
<evidence type="ECO:0000256" key="1">
    <source>
        <dbReference type="SAM" id="MobiDB-lite"/>
    </source>
</evidence>
<feature type="compositionally biased region" description="Polar residues" evidence="1">
    <location>
        <begin position="237"/>
        <end position="247"/>
    </location>
</feature>